<evidence type="ECO:0000259" key="5">
    <source>
        <dbReference type="PROSITE" id="PS50835"/>
    </source>
</evidence>
<dbReference type="SUPFAM" id="SSF48726">
    <property type="entry name" value="Immunoglobulin"/>
    <property type="match status" value="2"/>
</dbReference>
<feature type="signal peptide" evidence="4">
    <location>
        <begin position="1"/>
        <end position="20"/>
    </location>
</feature>
<feature type="transmembrane region" description="Helical" evidence="3">
    <location>
        <begin position="240"/>
        <end position="264"/>
    </location>
</feature>
<keyword evidence="3" id="KW-0812">Transmembrane</keyword>
<dbReference type="Pfam" id="PF00047">
    <property type="entry name" value="ig"/>
    <property type="match status" value="1"/>
</dbReference>
<evidence type="ECO:0000256" key="3">
    <source>
        <dbReference type="SAM" id="Phobius"/>
    </source>
</evidence>
<keyword evidence="1" id="KW-0393">Immunoglobulin domain</keyword>
<evidence type="ECO:0000313" key="7">
    <source>
        <dbReference type="Proteomes" id="UP000327493"/>
    </source>
</evidence>
<keyword evidence="4" id="KW-0732">Signal</keyword>
<sequence length="309" mass="34298">MGVTLLIIMKTITILLWVLANQVTCQTNGIFPARILAQQKAISEDSDLSVTCSTFGFKKQIMVCVYLCKDDIWIDRKMQKPDQNDTTFTIRSVGLHHSGNYSCVYSTCNNLLPKVAMRGDNVIQILVISNILPADISVAGPSTVSEGDHVAFRCTVSYTLQTLGECQLINSYLRRNETILQVQTFDVTRMEATFTIEGAVMRDSGHYSCVVLPSKCIREHEKTLCGNNAVFLNVTVNVNWFLPVFISCGLITLMLSLGLSLWWINKQAGYLASSNSCATDVMGEQQVQTEGEDLDTQEGDSFSMEVDDE</sequence>
<dbReference type="InterPro" id="IPR007110">
    <property type="entry name" value="Ig-like_dom"/>
</dbReference>
<name>A0A5J5DRX9_9PERO</name>
<dbReference type="PROSITE" id="PS50835">
    <property type="entry name" value="IG_LIKE"/>
    <property type="match status" value="1"/>
</dbReference>
<dbReference type="InterPro" id="IPR013151">
    <property type="entry name" value="Immunoglobulin_dom"/>
</dbReference>
<feature type="domain" description="Ig-like" evidence="5">
    <location>
        <begin position="133"/>
        <end position="225"/>
    </location>
</feature>
<reference evidence="6 7" key="1">
    <citation type="submission" date="2019-08" db="EMBL/GenBank/DDBJ databases">
        <title>A chromosome-level genome assembly, high-density linkage maps, and genome scans reveal the genomic architecture of hybrid incompatibilities underlying speciation via character displacement in darters (Percidae: Etheostominae).</title>
        <authorList>
            <person name="Moran R.L."/>
            <person name="Catchen J.M."/>
            <person name="Fuller R.C."/>
        </authorList>
    </citation>
    <scope>NUCLEOTIDE SEQUENCE [LARGE SCALE GENOMIC DNA]</scope>
    <source>
        <strain evidence="6">EspeVRDwgs_2016</strain>
        <tissue evidence="6">Muscle</tissue>
    </source>
</reference>
<feature type="region of interest" description="Disordered" evidence="2">
    <location>
        <begin position="285"/>
        <end position="309"/>
    </location>
</feature>
<proteinExistence type="predicted"/>
<dbReference type="InterPro" id="IPR013783">
    <property type="entry name" value="Ig-like_fold"/>
</dbReference>
<protein>
    <recommendedName>
        <fullName evidence="5">Ig-like domain-containing protein</fullName>
    </recommendedName>
</protein>
<dbReference type="InterPro" id="IPR003599">
    <property type="entry name" value="Ig_sub"/>
</dbReference>
<comment type="caution">
    <text evidence="6">The sequence shown here is derived from an EMBL/GenBank/DDBJ whole genome shotgun (WGS) entry which is preliminary data.</text>
</comment>
<evidence type="ECO:0000256" key="2">
    <source>
        <dbReference type="SAM" id="MobiDB-lite"/>
    </source>
</evidence>
<dbReference type="Proteomes" id="UP000327493">
    <property type="component" value="Chromosome 1"/>
</dbReference>
<dbReference type="SMART" id="SM00409">
    <property type="entry name" value="IG"/>
    <property type="match status" value="2"/>
</dbReference>
<organism evidence="6 7">
    <name type="scientific">Etheostoma spectabile</name>
    <name type="common">orangethroat darter</name>
    <dbReference type="NCBI Taxonomy" id="54343"/>
    <lineage>
        <taxon>Eukaryota</taxon>
        <taxon>Metazoa</taxon>
        <taxon>Chordata</taxon>
        <taxon>Craniata</taxon>
        <taxon>Vertebrata</taxon>
        <taxon>Euteleostomi</taxon>
        <taxon>Actinopterygii</taxon>
        <taxon>Neopterygii</taxon>
        <taxon>Teleostei</taxon>
        <taxon>Neoteleostei</taxon>
        <taxon>Acanthomorphata</taxon>
        <taxon>Eupercaria</taxon>
        <taxon>Perciformes</taxon>
        <taxon>Percoidei</taxon>
        <taxon>Percidae</taxon>
        <taxon>Etheostomatinae</taxon>
        <taxon>Etheostoma</taxon>
    </lineage>
</organism>
<keyword evidence="3" id="KW-1133">Transmembrane helix</keyword>
<dbReference type="EMBL" id="VOFY01000001">
    <property type="protein sequence ID" value="KAA8596071.1"/>
    <property type="molecule type" value="Genomic_DNA"/>
</dbReference>
<dbReference type="AlphaFoldDB" id="A0A5J5DRX9"/>
<dbReference type="Gene3D" id="2.60.40.10">
    <property type="entry name" value="Immunoglobulins"/>
    <property type="match status" value="2"/>
</dbReference>
<evidence type="ECO:0000256" key="1">
    <source>
        <dbReference type="ARBA" id="ARBA00023319"/>
    </source>
</evidence>
<keyword evidence="7" id="KW-1185">Reference proteome</keyword>
<evidence type="ECO:0000256" key="4">
    <source>
        <dbReference type="SAM" id="SignalP"/>
    </source>
</evidence>
<keyword evidence="3" id="KW-0472">Membrane</keyword>
<gene>
    <name evidence="6" type="ORF">FQN60_011362</name>
</gene>
<feature type="chain" id="PRO_5023916321" description="Ig-like domain-containing protein" evidence="4">
    <location>
        <begin position="21"/>
        <end position="309"/>
    </location>
</feature>
<evidence type="ECO:0000313" key="6">
    <source>
        <dbReference type="EMBL" id="KAA8596071.1"/>
    </source>
</evidence>
<accession>A0A5J5DRX9</accession>
<dbReference type="InterPro" id="IPR036179">
    <property type="entry name" value="Ig-like_dom_sf"/>
</dbReference>